<dbReference type="NCBIfam" id="TIGR01292">
    <property type="entry name" value="TRX_reduct"/>
    <property type="match status" value="1"/>
</dbReference>
<dbReference type="PRINTS" id="PR00469">
    <property type="entry name" value="PNDRDTASEII"/>
</dbReference>
<keyword evidence="5" id="KW-1015">Disulfide bond</keyword>
<evidence type="ECO:0000259" key="9">
    <source>
        <dbReference type="Pfam" id="PF07992"/>
    </source>
</evidence>
<evidence type="ECO:0000256" key="3">
    <source>
        <dbReference type="ARBA" id="ARBA00022827"/>
    </source>
</evidence>
<keyword evidence="8" id="KW-0521">NADP</keyword>
<keyword evidence="3 7" id="KW-0274">FAD</keyword>
<keyword evidence="11" id="KW-1185">Reference proteome</keyword>
<dbReference type="PROSITE" id="PS00573">
    <property type="entry name" value="PYRIDINE_REDOX_2"/>
    <property type="match status" value="1"/>
</dbReference>
<comment type="catalytic activity">
    <reaction evidence="7">
        <text>[thioredoxin]-dithiol + NADP(+) = [thioredoxin]-disulfide + NADPH + H(+)</text>
        <dbReference type="Rhea" id="RHEA:20345"/>
        <dbReference type="Rhea" id="RHEA-COMP:10698"/>
        <dbReference type="Rhea" id="RHEA-COMP:10700"/>
        <dbReference type="ChEBI" id="CHEBI:15378"/>
        <dbReference type="ChEBI" id="CHEBI:29950"/>
        <dbReference type="ChEBI" id="CHEBI:50058"/>
        <dbReference type="ChEBI" id="CHEBI:57783"/>
        <dbReference type="ChEBI" id="CHEBI:58349"/>
        <dbReference type="EC" id="1.8.1.9"/>
    </reaction>
</comment>
<dbReference type="SUPFAM" id="SSF51905">
    <property type="entry name" value="FAD/NAD(P)-binding domain"/>
    <property type="match status" value="1"/>
</dbReference>
<comment type="cofactor">
    <cofactor evidence="8">
        <name>FAD</name>
        <dbReference type="ChEBI" id="CHEBI:57692"/>
    </cofactor>
    <text evidence="8">Binds 1 FAD per subunit.</text>
</comment>
<dbReference type="PATRIC" id="fig|1408281.3.peg.687"/>
<protein>
    <recommendedName>
        <fullName evidence="7">Thioredoxin reductase</fullName>
        <ecNumber evidence="7">1.8.1.9</ecNumber>
    </recommendedName>
</protein>
<evidence type="ECO:0000313" key="11">
    <source>
        <dbReference type="Proteomes" id="UP000035337"/>
    </source>
</evidence>
<dbReference type="RefSeq" id="WP_202812864.1">
    <property type="nucleotide sequence ID" value="NZ_CP009498.1"/>
</dbReference>
<keyword evidence="6 7" id="KW-0676">Redox-active center</keyword>
<comment type="similarity">
    <text evidence="1 7">Belongs to the class-II pyridine nucleotide-disulfide oxidoreductase family.</text>
</comment>
<evidence type="ECO:0000256" key="8">
    <source>
        <dbReference type="RuleBase" id="RU003881"/>
    </source>
</evidence>
<dbReference type="Proteomes" id="UP000035337">
    <property type="component" value="Chromosome"/>
</dbReference>
<keyword evidence="4 7" id="KW-0560">Oxidoreductase</keyword>
<evidence type="ECO:0000256" key="5">
    <source>
        <dbReference type="ARBA" id="ARBA00023157"/>
    </source>
</evidence>
<dbReference type="EMBL" id="CP009498">
    <property type="protein sequence ID" value="AKL98050.1"/>
    <property type="molecule type" value="Genomic_DNA"/>
</dbReference>
<gene>
    <name evidence="10" type="primary">trxB</name>
    <name evidence="10" type="ORF">Epro_0671</name>
</gene>
<evidence type="ECO:0000256" key="6">
    <source>
        <dbReference type="ARBA" id="ARBA00023284"/>
    </source>
</evidence>
<dbReference type="InterPro" id="IPR036188">
    <property type="entry name" value="FAD/NAD-bd_sf"/>
</dbReference>
<reference evidence="10 11" key="1">
    <citation type="submission" date="2014-09" db="EMBL/GenBank/DDBJ databases">
        <title>Complete genome sequence of Endomicrobium proavitum.</title>
        <authorList>
            <person name="Zheng H."/>
        </authorList>
    </citation>
    <scope>NUCLEOTIDE SEQUENCE [LARGE SCALE GENOMIC DNA]</scope>
    <source>
        <strain evidence="10 11">Rsa215</strain>
    </source>
</reference>
<name>A0A0G3WJJ5_9BACT</name>
<dbReference type="GO" id="GO:0005737">
    <property type="term" value="C:cytoplasm"/>
    <property type="evidence" value="ECO:0007669"/>
    <property type="project" value="InterPro"/>
</dbReference>
<evidence type="ECO:0000256" key="4">
    <source>
        <dbReference type="ARBA" id="ARBA00023002"/>
    </source>
</evidence>
<dbReference type="EC" id="1.8.1.9" evidence="7"/>
<evidence type="ECO:0000256" key="2">
    <source>
        <dbReference type="ARBA" id="ARBA00022630"/>
    </source>
</evidence>
<evidence type="ECO:0000313" key="10">
    <source>
        <dbReference type="EMBL" id="AKL98050.1"/>
    </source>
</evidence>
<dbReference type="InterPro" id="IPR008255">
    <property type="entry name" value="Pyr_nucl-diS_OxRdtase_2_AS"/>
</dbReference>
<dbReference type="Gene3D" id="3.50.50.60">
    <property type="entry name" value="FAD/NAD(P)-binding domain"/>
    <property type="match status" value="2"/>
</dbReference>
<dbReference type="GO" id="GO:0019430">
    <property type="term" value="P:removal of superoxide radicals"/>
    <property type="evidence" value="ECO:0007669"/>
    <property type="project" value="UniProtKB-UniRule"/>
</dbReference>
<accession>A0A0G3WJJ5</accession>
<dbReference type="PRINTS" id="PR00368">
    <property type="entry name" value="FADPNR"/>
</dbReference>
<dbReference type="KEGG" id="epo:Epro_0671"/>
<dbReference type="InterPro" id="IPR005982">
    <property type="entry name" value="Thioredox_Rdtase"/>
</dbReference>
<dbReference type="InterPro" id="IPR050097">
    <property type="entry name" value="Ferredoxin-NADP_redctase_2"/>
</dbReference>
<dbReference type="GO" id="GO:0004791">
    <property type="term" value="F:thioredoxin-disulfide reductase (NADPH) activity"/>
    <property type="evidence" value="ECO:0007669"/>
    <property type="project" value="UniProtKB-UniRule"/>
</dbReference>
<feature type="domain" description="FAD/NAD(P)-binding" evidence="9">
    <location>
        <begin position="6"/>
        <end position="291"/>
    </location>
</feature>
<keyword evidence="2 7" id="KW-0285">Flavoprotein</keyword>
<organism evidence="10 11">
    <name type="scientific">Endomicrobium proavitum</name>
    <dbReference type="NCBI Taxonomy" id="1408281"/>
    <lineage>
        <taxon>Bacteria</taxon>
        <taxon>Pseudomonadati</taxon>
        <taxon>Elusimicrobiota</taxon>
        <taxon>Endomicrobiia</taxon>
        <taxon>Endomicrobiales</taxon>
        <taxon>Endomicrobiaceae</taxon>
        <taxon>Endomicrobium</taxon>
    </lineage>
</organism>
<proteinExistence type="inferred from homology"/>
<dbReference type="Pfam" id="PF07992">
    <property type="entry name" value="Pyr_redox_2"/>
    <property type="match status" value="1"/>
</dbReference>
<evidence type="ECO:0000256" key="1">
    <source>
        <dbReference type="ARBA" id="ARBA00009333"/>
    </source>
</evidence>
<evidence type="ECO:0000256" key="7">
    <source>
        <dbReference type="RuleBase" id="RU003880"/>
    </source>
</evidence>
<comment type="subunit">
    <text evidence="7">Homodimer.</text>
</comment>
<sequence>MDKIIYDAIIIGGGPAGMTAAIYTARARLNTLLIEKSGCGGQMAVTDLLENYPGFNGGINGFELGTKLEAQVKDFGAQIVYDEVESISEGNIKTVKTPNAAYQAKTVIIAAGTKVKNLGVKGEEKFIGNGISFCAVCDAPFYKNKDVLVVGGGDSAVQEAIYLAKFAKNVTIIHRRDELRAAKILRERMLSYKNISVMYNTVADNITGSEKIEKVTVSNVKTKEQKDLKVDGIFVFVGLLPNTTFSSNVALDALGYIITDENMKTSIPGIFAAGDIRKKQLRQVVTAASDGAQAAISAQHYIEENEKLFI</sequence>
<dbReference type="InterPro" id="IPR023753">
    <property type="entry name" value="FAD/NAD-binding_dom"/>
</dbReference>
<dbReference type="STRING" id="1408281.Epro_0671"/>
<dbReference type="PANTHER" id="PTHR48105">
    <property type="entry name" value="THIOREDOXIN REDUCTASE 1-RELATED-RELATED"/>
    <property type="match status" value="1"/>
</dbReference>
<dbReference type="AlphaFoldDB" id="A0A0G3WJJ5"/>